<dbReference type="InterPro" id="IPR003660">
    <property type="entry name" value="HAMP_dom"/>
</dbReference>
<keyword evidence="7" id="KW-0472">Membrane</keyword>
<dbReference type="OrthoDB" id="6433966at2"/>
<keyword evidence="3 5" id="KW-0807">Transducer</keyword>
<keyword evidence="2" id="KW-0488">Methylation</keyword>
<name>A0A4P9K9D9_9GAMM</name>
<evidence type="ECO:0000256" key="6">
    <source>
        <dbReference type="SAM" id="Coils"/>
    </source>
</evidence>
<evidence type="ECO:0000256" key="7">
    <source>
        <dbReference type="SAM" id="Phobius"/>
    </source>
</evidence>
<dbReference type="PROSITE" id="PS50885">
    <property type="entry name" value="HAMP"/>
    <property type="match status" value="3"/>
</dbReference>
<evidence type="ECO:0000313" key="11">
    <source>
        <dbReference type="EMBL" id="QCU90947.1"/>
    </source>
</evidence>
<accession>A0A4P9K9D9</accession>
<dbReference type="Pfam" id="PF18947">
    <property type="entry name" value="HAMP_2"/>
    <property type="match status" value="1"/>
</dbReference>
<dbReference type="InterPro" id="IPR004089">
    <property type="entry name" value="MCPsignal_dom"/>
</dbReference>
<dbReference type="PANTHER" id="PTHR43531">
    <property type="entry name" value="PROTEIN ICFG"/>
    <property type="match status" value="1"/>
</dbReference>
<dbReference type="FunFam" id="1.10.287.950:FF:000001">
    <property type="entry name" value="Methyl-accepting chemotaxis sensory transducer"/>
    <property type="match status" value="1"/>
</dbReference>
<comment type="similarity">
    <text evidence="4">Belongs to the methyl-accepting chemotaxis (MCP) protein family.</text>
</comment>
<dbReference type="PRINTS" id="PR00260">
    <property type="entry name" value="CHEMTRNSDUCR"/>
</dbReference>
<reference evidence="11 12" key="1">
    <citation type="submission" date="2019-05" db="EMBL/GenBank/DDBJ databases">
        <title>Thiomicrorhabdus sediminis sp. nov, a novel sulfur-oxidizing bacterium isolated from coastal sediment.</title>
        <authorList>
            <person name="Liu X."/>
        </authorList>
    </citation>
    <scope>NUCLEOTIDE SEQUENCE [LARGE SCALE GENOMIC DNA]</scope>
    <source>
        <strain evidence="11 12">G1</strain>
    </source>
</reference>
<dbReference type="GO" id="GO:0006935">
    <property type="term" value="P:chemotaxis"/>
    <property type="evidence" value="ECO:0007669"/>
    <property type="project" value="InterPro"/>
</dbReference>
<evidence type="ECO:0000259" key="8">
    <source>
        <dbReference type="PROSITE" id="PS50111"/>
    </source>
</evidence>
<evidence type="ECO:0000313" key="12">
    <source>
        <dbReference type="Proteomes" id="UP000304864"/>
    </source>
</evidence>
<dbReference type="InterPro" id="IPR004090">
    <property type="entry name" value="Chemotax_Me-accpt_rcpt"/>
</dbReference>
<feature type="domain" description="T-SNARE coiled-coil homology" evidence="9">
    <location>
        <begin position="799"/>
        <end position="861"/>
    </location>
</feature>
<dbReference type="InterPro" id="IPR051310">
    <property type="entry name" value="MCP_chemotaxis"/>
</dbReference>
<feature type="domain" description="HAMP" evidence="10">
    <location>
        <begin position="459"/>
        <end position="503"/>
    </location>
</feature>
<evidence type="ECO:0000256" key="3">
    <source>
        <dbReference type="ARBA" id="ARBA00023224"/>
    </source>
</evidence>
<feature type="domain" description="HAMP" evidence="10">
    <location>
        <begin position="405"/>
        <end position="458"/>
    </location>
</feature>
<dbReference type="SUPFAM" id="SSF58104">
    <property type="entry name" value="Methyl-accepting chemotaxis protein (MCP) signaling domain"/>
    <property type="match status" value="1"/>
</dbReference>
<dbReference type="EMBL" id="CP040602">
    <property type="protein sequence ID" value="QCU90947.1"/>
    <property type="molecule type" value="Genomic_DNA"/>
</dbReference>
<dbReference type="SMART" id="SM00304">
    <property type="entry name" value="HAMP"/>
    <property type="match status" value="3"/>
</dbReference>
<dbReference type="InterPro" id="IPR000727">
    <property type="entry name" value="T_SNARE_dom"/>
</dbReference>
<dbReference type="CDD" id="cd11386">
    <property type="entry name" value="MCP_signal"/>
    <property type="match status" value="1"/>
</dbReference>
<dbReference type="Pfam" id="PF00015">
    <property type="entry name" value="MCPsignal"/>
    <property type="match status" value="1"/>
</dbReference>
<dbReference type="CDD" id="cd06225">
    <property type="entry name" value="HAMP"/>
    <property type="match status" value="3"/>
</dbReference>
<feature type="coiled-coil region" evidence="6">
    <location>
        <begin position="571"/>
        <end position="629"/>
    </location>
</feature>
<dbReference type="Gene3D" id="1.10.287.950">
    <property type="entry name" value="Methyl-accepting chemotaxis protein"/>
    <property type="match status" value="1"/>
</dbReference>
<evidence type="ECO:0000259" key="9">
    <source>
        <dbReference type="PROSITE" id="PS50192"/>
    </source>
</evidence>
<dbReference type="PROSITE" id="PS50192">
    <property type="entry name" value="T_SNARE"/>
    <property type="match status" value="1"/>
</dbReference>
<protein>
    <submittedName>
        <fullName evidence="11">HAMP domain-containing protein</fullName>
    </submittedName>
</protein>
<dbReference type="Proteomes" id="UP000304864">
    <property type="component" value="Chromosome"/>
</dbReference>
<dbReference type="PANTHER" id="PTHR43531:SF14">
    <property type="entry name" value="METHYL-ACCEPTING CHEMOTAXIS PROTEIN I-RELATED"/>
    <property type="match status" value="1"/>
</dbReference>
<evidence type="ECO:0000256" key="4">
    <source>
        <dbReference type="ARBA" id="ARBA00029447"/>
    </source>
</evidence>
<dbReference type="Pfam" id="PF00672">
    <property type="entry name" value="HAMP"/>
    <property type="match status" value="2"/>
</dbReference>
<keyword evidence="7" id="KW-1133">Transmembrane helix</keyword>
<keyword evidence="6" id="KW-0175">Coiled coil</keyword>
<feature type="domain" description="HAMP" evidence="10">
    <location>
        <begin position="583"/>
        <end position="635"/>
    </location>
</feature>
<keyword evidence="7" id="KW-0812">Transmembrane</keyword>
<dbReference type="SMART" id="SM00283">
    <property type="entry name" value="MA"/>
    <property type="match status" value="1"/>
</dbReference>
<dbReference type="Gene3D" id="1.20.120.1530">
    <property type="match status" value="1"/>
</dbReference>
<dbReference type="RefSeq" id="WP_138565621.1">
    <property type="nucleotide sequence ID" value="NZ_CP040602.1"/>
</dbReference>
<evidence type="ECO:0000256" key="2">
    <source>
        <dbReference type="ARBA" id="ARBA00022481"/>
    </source>
</evidence>
<keyword evidence="12" id="KW-1185">Reference proteome</keyword>
<dbReference type="Gene3D" id="3.30.450.20">
    <property type="entry name" value="PAS domain"/>
    <property type="match status" value="1"/>
</dbReference>
<organism evidence="11 12">
    <name type="scientific">Thiomicrorhabdus sediminis</name>
    <dbReference type="NCBI Taxonomy" id="2580412"/>
    <lineage>
        <taxon>Bacteria</taxon>
        <taxon>Pseudomonadati</taxon>
        <taxon>Pseudomonadota</taxon>
        <taxon>Gammaproteobacteria</taxon>
        <taxon>Thiotrichales</taxon>
        <taxon>Piscirickettsiaceae</taxon>
        <taxon>Thiomicrorhabdus</taxon>
    </lineage>
</organism>
<sequence length="891" mass="97561">MMKLTPKLLSSFLLVGLTPLFIFAIVSIQQADRGLKQLAEGQLASIRDGQKASIERYFDNVASQVYTLADTQVILQAMFYLPNQVNSYQALAKEQNLENVRAQLSQSYLKLDSAKNLNQQNYAEKLDDVALMMQQDYLLNNPNNETEFWKLNKGTSQSPYHAIHASMQPVVKNFIDNAKFKDLYLIDYKSGRILYSVNKKADFGLLLPSSPLAESGLDQAYQQAKNLNYHEMALIDFAPYKAVGNQVRAFAATPIFFNNQPLGVLVVQLDNSALEQITSDQSAGDSSRDSFIVGSDYLMRTASRKDAAHQVAESFTNPASGAANYAAVNQALKDNAGVDMMASFNQTQVMSAYTPLDIYGLKWALIAELDRDEALASSHSLQMTAWLVFVIAVLLIVLLAVLIVRTITQPIHKLVQTIQQIELSSDFNIRHQVQGQDEIAQAGIAINNLMGKLDNSFGEIKQIMQAIGDGDFTQRVNAELNGDLDELKQAVNASAQSVQFTMNELSKVMQGIALGDFSVRLDEQVRGELKHQVDTALSQMDNAIHSISEAMECSAKGVFSRRVEGELQGQMQNLQNSVNASLSEIQSAIDEITNSAKAMAEGNLTQMIEDQYEGELEELKQALNSSIQHLGNMVLSIREASNIVSNDANEISSGSIELNQRTQQQAESLEKTATAMEQMTASVQNTSQNAQRAHELAQNASTTTQQGVQIMQQTMKAMHDIEQASGKINEIITMIDGVAFQTNLLALNAAVEAARAGEAGRGFAVVAGEVRNLAGRSADAANEIKQLIENTVKEIQGGTQLVNQSNESLEQIHLAIEEVNNIVAEISAASLEQADGITQVNSSITDMDQTTQNNAHLVETLSQNAIQVNSEAQELESTVAGFEIDSQKRLK</sequence>
<dbReference type="AlphaFoldDB" id="A0A4P9K9D9"/>
<feature type="transmembrane region" description="Helical" evidence="7">
    <location>
        <begin position="383"/>
        <end position="404"/>
    </location>
</feature>
<dbReference type="KEGG" id="thig:FE785_10080"/>
<proteinExistence type="inferred from homology"/>
<dbReference type="GO" id="GO:0005886">
    <property type="term" value="C:plasma membrane"/>
    <property type="evidence" value="ECO:0007669"/>
    <property type="project" value="TreeGrafter"/>
</dbReference>
<evidence type="ECO:0000256" key="5">
    <source>
        <dbReference type="PROSITE-ProRule" id="PRU00284"/>
    </source>
</evidence>
<dbReference type="GO" id="GO:0007165">
    <property type="term" value="P:signal transduction"/>
    <property type="evidence" value="ECO:0007669"/>
    <property type="project" value="UniProtKB-KW"/>
</dbReference>
<evidence type="ECO:0000259" key="10">
    <source>
        <dbReference type="PROSITE" id="PS50885"/>
    </source>
</evidence>
<dbReference type="PROSITE" id="PS50111">
    <property type="entry name" value="CHEMOTAXIS_TRANSDUC_2"/>
    <property type="match status" value="1"/>
</dbReference>
<comment type="subcellular location">
    <subcellularLocation>
        <location evidence="1">Membrane</location>
    </subcellularLocation>
</comment>
<dbReference type="GO" id="GO:0004888">
    <property type="term" value="F:transmembrane signaling receptor activity"/>
    <property type="evidence" value="ECO:0007669"/>
    <property type="project" value="InterPro"/>
</dbReference>
<evidence type="ECO:0000256" key="1">
    <source>
        <dbReference type="ARBA" id="ARBA00004370"/>
    </source>
</evidence>
<gene>
    <name evidence="11" type="ORF">FE785_10080</name>
</gene>
<feature type="domain" description="Methyl-accepting transducer" evidence="8">
    <location>
        <begin position="640"/>
        <end position="869"/>
    </location>
</feature>